<dbReference type="RefSeq" id="WP_109037540.1">
    <property type="nucleotide sequence ID" value="NZ_CP029210.1"/>
</dbReference>
<dbReference type="Pfam" id="PF10118">
    <property type="entry name" value="Metal_hydrol"/>
    <property type="match status" value="1"/>
</dbReference>
<dbReference type="EMBL" id="CP029210">
    <property type="protein sequence ID" value="AWI54546.1"/>
    <property type="molecule type" value="Genomic_DNA"/>
</dbReference>
<dbReference type="PANTHER" id="PTHR39456:SF1">
    <property type="entry name" value="METAL-DEPENDENT HYDROLASE"/>
    <property type="match status" value="1"/>
</dbReference>
<dbReference type="InterPro" id="IPR016516">
    <property type="entry name" value="UCP07580"/>
</dbReference>
<protein>
    <submittedName>
        <fullName evidence="1">Metal-dependent hydrolase</fullName>
    </submittedName>
</protein>
<dbReference type="GO" id="GO:0016787">
    <property type="term" value="F:hydrolase activity"/>
    <property type="evidence" value="ECO:0007669"/>
    <property type="project" value="UniProtKB-KW"/>
</dbReference>
<dbReference type="PANTHER" id="PTHR39456">
    <property type="entry name" value="METAL-DEPENDENT HYDROLASE"/>
    <property type="match status" value="1"/>
</dbReference>
<sequence length="293" mass="33630">MSTSHDSQPGHIVPREKLDFQLDEQTPRWWYGGDAFKTRVFDGMQAAFPDGERYFITSVRAFRHLINDPKMAEDVKNFIRQEGQHGIAHTHYNDLLRKQGVDVDGILTEAKALFDDYTRRFSAKYNLALTAAFEHFTALMAETLFAEHDMMAPADEHVRAMWAWHAIEEMEHKAVAFDVMQKVARVGYAMRCLAMTHALYKVVVDSMRLTNRLLKGDGFSLGRRVLMSVKGAWWLYGPRGLFSRSTGKLLAYYRPGFHPWQHAVIHSYPIWVRTFEQTGDPMRAGAALFAAAR</sequence>
<dbReference type="PIRSF" id="PIRSF007580">
    <property type="entry name" value="UCP07580"/>
    <property type="match status" value="1"/>
</dbReference>
<accession>A0A2U8FWF2</accession>
<evidence type="ECO:0000313" key="1">
    <source>
        <dbReference type="EMBL" id="AWI54546.1"/>
    </source>
</evidence>
<name>A0A2U8FWF2_9BURK</name>
<dbReference type="Proteomes" id="UP000244892">
    <property type="component" value="Chromosome"/>
</dbReference>
<dbReference type="KEGG" id="aon:DEH84_14800"/>
<dbReference type="OrthoDB" id="4760165at2"/>
<evidence type="ECO:0000313" key="2">
    <source>
        <dbReference type="Proteomes" id="UP000244892"/>
    </source>
</evidence>
<proteinExistence type="predicted"/>
<dbReference type="AlphaFoldDB" id="A0A2U8FWF2"/>
<reference evidence="1 2" key="1">
    <citation type="submission" date="2018-05" db="EMBL/GenBank/DDBJ databases">
        <title>complete genome sequence of Aquabacterium olei NBRC 110486.</title>
        <authorList>
            <person name="Tang B."/>
            <person name="Chang J."/>
            <person name="Zhang L."/>
            <person name="Yang H."/>
        </authorList>
    </citation>
    <scope>NUCLEOTIDE SEQUENCE [LARGE SCALE GENOMIC DNA]</scope>
    <source>
        <strain evidence="1 2">NBRC 110486</strain>
    </source>
</reference>
<keyword evidence="1" id="KW-0378">Hydrolase</keyword>
<organism evidence="1 2">
    <name type="scientific">Aquabacterium olei</name>
    <dbReference type="NCBI Taxonomy" id="1296669"/>
    <lineage>
        <taxon>Bacteria</taxon>
        <taxon>Pseudomonadati</taxon>
        <taxon>Pseudomonadota</taxon>
        <taxon>Betaproteobacteria</taxon>
        <taxon>Burkholderiales</taxon>
        <taxon>Aquabacterium</taxon>
    </lineage>
</organism>
<gene>
    <name evidence="1" type="ORF">DEH84_14800</name>
</gene>
<keyword evidence="2" id="KW-1185">Reference proteome</keyword>